<dbReference type="GO" id="GO:0005829">
    <property type="term" value="C:cytosol"/>
    <property type="evidence" value="ECO:0007669"/>
    <property type="project" value="TreeGrafter"/>
</dbReference>
<proteinExistence type="predicted"/>
<evidence type="ECO:0000313" key="4">
    <source>
        <dbReference type="Proteomes" id="UP000324974"/>
    </source>
</evidence>
<dbReference type="EMBL" id="CP042425">
    <property type="protein sequence ID" value="QEL13749.1"/>
    <property type="molecule type" value="Genomic_DNA"/>
</dbReference>
<dbReference type="PANTHER" id="PTHR30160:SF1">
    <property type="entry name" value="LIPOPOLYSACCHARIDE 1,2-N-ACETYLGLUCOSAMINETRANSFERASE-RELATED"/>
    <property type="match status" value="1"/>
</dbReference>
<dbReference type="InterPro" id="IPR002201">
    <property type="entry name" value="Glyco_trans_9"/>
</dbReference>
<dbReference type="GO" id="GO:0008713">
    <property type="term" value="F:ADP-heptose-lipopolysaccharide heptosyltransferase activity"/>
    <property type="evidence" value="ECO:0007669"/>
    <property type="project" value="TreeGrafter"/>
</dbReference>
<protein>
    <submittedName>
        <fullName evidence="3">GT9 family glycosyltransferase</fullName>
    </submittedName>
</protein>
<dbReference type="AlphaFoldDB" id="A0A5C1A3U2"/>
<dbReference type="Pfam" id="PF01075">
    <property type="entry name" value="Glyco_transf_9"/>
    <property type="match status" value="1"/>
</dbReference>
<dbReference type="Proteomes" id="UP000324974">
    <property type="component" value="Chromosome"/>
</dbReference>
<reference evidence="4" key="1">
    <citation type="submission" date="2019-08" db="EMBL/GenBank/DDBJ databases">
        <title>Limnoglobus roseus gen. nov., sp. nov., a novel freshwater planctomycete with a giant genome from the family Gemmataceae.</title>
        <authorList>
            <person name="Kulichevskaya I.S."/>
            <person name="Naumoff D.G."/>
            <person name="Miroshnikov K."/>
            <person name="Ivanova A."/>
            <person name="Philippov D.A."/>
            <person name="Hakobyan A."/>
            <person name="Rijpstra I.C."/>
            <person name="Sinninghe Damste J.S."/>
            <person name="Liesack W."/>
            <person name="Dedysh S.N."/>
        </authorList>
    </citation>
    <scope>NUCLEOTIDE SEQUENCE [LARGE SCALE GENOMIC DNA]</scope>
    <source>
        <strain evidence="4">PX52</strain>
    </source>
</reference>
<dbReference type="PANTHER" id="PTHR30160">
    <property type="entry name" value="TETRAACYLDISACCHARIDE 4'-KINASE-RELATED"/>
    <property type="match status" value="1"/>
</dbReference>
<dbReference type="GO" id="GO:0009244">
    <property type="term" value="P:lipopolysaccharide core region biosynthetic process"/>
    <property type="evidence" value="ECO:0007669"/>
    <property type="project" value="TreeGrafter"/>
</dbReference>
<keyword evidence="4" id="KW-1185">Reference proteome</keyword>
<evidence type="ECO:0000256" key="1">
    <source>
        <dbReference type="ARBA" id="ARBA00022676"/>
    </source>
</evidence>
<gene>
    <name evidence="3" type="ORF">PX52LOC_00607</name>
</gene>
<dbReference type="SUPFAM" id="SSF53756">
    <property type="entry name" value="UDP-Glycosyltransferase/glycogen phosphorylase"/>
    <property type="match status" value="1"/>
</dbReference>
<dbReference type="KEGG" id="lrs:PX52LOC_00607"/>
<organism evidence="3 4">
    <name type="scientific">Limnoglobus roseus</name>
    <dbReference type="NCBI Taxonomy" id="2598579"/>
    <lineage>
        <taxon>Bacteria</taxon>
        <taxon>Pseudomonadati</taxon>
        <taxon>Planctomycetota</taxon>
        <taxon>Planctomycetia</taxon>
        <taxon>Gemmatales</taxon>
        <taxon>Gemmataceae</taxon>
        <taxon>Limnoglobus</taxon>
    </lineage>
</organism>
<name>A0A5C1A3U2_9BACT</name>
<dbReference type="InterPro" id="IPR051199">
    <property type="entry name" value="LPS_LOS_Heptosyltrfase"/>
</dbReference>
<evidence type="ECO:0000313" key="3">
    <source>
        <dbReference type="EMBL" id="QEL13749.1"/>
    </source>
</evidence>
<dbReference type="RefSeq" id="WP_149108695.1">
    <property type="nucleotide sequence ID" value="NZ_CP042425.1"/>
</dbReference>
<dbReference type="OrthoDB" id="9797795at2"/>
<dbReference type="Gene3D" id="3.40.50.2000">
    <property type="entry name" value="Glycogen Phosphorylase B"/>
    <property type="match status" value="2"/>
</dbReference>
<accession>A0A5C1A3U2</accession>
<keyword evidence="2 3" id="KW-0808">Transferase</keyword>
<keyword evidence="1" id="KW-0328">Glycosyltransferase</keyword>
<evidence type="ECO:0000256" key="2">
    <source>
        <dbReference type="ARBA" id="ARBA00022679"/>
    </source>
</evidence>
<sequence length="347" mass="37798">MPRRIAIIKPSALGDIVHALPVLTALRERFPDAHITWVVNRGFEPLLVGHPHLNATLAFDRAAFRKLGSAVRYSLGFVNRLRRERFDLVIDLQGLLRTGLMCAATGSPVKVGFANAREGAARFYTHAVEVPDADRIHAVDRYWRIAELLGCRSAKRFIVPLRESEVDAVHRELATLPRPWLAVAAGAKWVTKRWPPAHFATLLTKAQREFGGTVLLVGAAEDNALSAEIASQLRGPVRDFTGKTSLPKLAAVFAAADVMVGNDTGPLHLAAALGRPCVAPYTCTQVKLHGPYSSANTAVETGVPCAGSYLKKCPNGMVCFADLTPEKLWPPLAEVLTTWQRRISHSA</sequence>
<dbReference type="CDD" id="cd03789">
    <property type="entry name" value="GT9_LPS_heptosyltransferase"/>
    <property type="match status" value="1"/>
</dbReference>